<protein>
    <submittedName>
        <fullName evidence="1">Uncharacterized protein</fullName>
    </submittedName>
</protein>
<gene>
    <name evidence="1" type="ORF">CLOSTASPAR_00600</name>
</gene>
<dbReference type="EMBL" id="ACCJ01000028">
    <property type="protein sequence ID" value="EEG57295.1"/>
    <property type="molecule type" value="Genomic_DNA"/>
</dbReference>
<evidence type="ECO:0000313" key="2">
    <source>
        <dbReference type="Proteomes" id="UP000004756"/>
    </source>
</evidence>
<evidence type="ECO:0000313" key="1">
    <source>
        <dbReference type="EMBL" id="EEG57295.1"/>
    </source>
</evidence>
<keyword evidence="2" id="KW-1185">Reference proteome</keyword>
<dbReference type="AlphaFoldDB" id="C0CUF1"/>
<accession>C0CUF1</accession>
<name>C0CUF1_9FIRM</name>
<reference evidence="1 2" key="2">
    <citation type="submission" date="2009-02" db="EMBL/GenBank/DDBJ databases">
        <title>Draft genome sequence of Clostridium asparagiforme (DSM 15981).</title>
        <authorList>
            <person name="Sudarsanam P."/>
            <person name="Ley R."/>
            <person name="Guruge J."/>
            <person name="Turnbaugh P.J."/>
            <person name="Mahowald M."/>
            <person name="Liep D."/>
            <person name="Gordon J."/>
        </authorList>
    </citation>
    <scope>NUCLEOTIDE SEQUENCE [LARGE SCALE GENOMIC DNA]</scope>
    <source>
        <strain evidence="1 2">DSM 15981</strain>
    </source>
</reference>
<proteinExistence type="predicted"/>
<sequence length="46" mass="4771">MSGRPFRPGQGCRAGAVVCIAADGGTACGGKRLEVRKYHPGEALRL</sequence>
<dbReference type="Proteomes" id="UP000004756">
    <property type="component" value="Unassembled WGS sequence"/>
</dbReference>
<reference evidence="1 2" key="1">
    <citation type="submission" date="2009-01" db="EMBL/GenBank/DDBJ databases">
        <authorList>
            <person name="Fulton L."/>
            <person name="Clifton S."/>
            <person name="Fulton B."/>
            <person name="Xu J."/>
            <person name="Minx P."/>
            <person name="Pepin K.H."/>
            <person name="Johnson M."/>
            <person name="Bhonagiri V."/>
            <person name="Nash W.E."/>
            <person name="Mardis E.R."/>
            <person name="Wilson R.K."/>
        </authorList>
    </citation>
    <scope>NUCLEOTIDE SEQUENCE [LARGE SCALE GENOMIC DNA]</scope>
    <source>
        <strain evidence="1 2">DSM 15981</strain>
    </source>
</reference>
<comment type="caution">
    <text evidence="1">The sequence shown here is derived from an EMBL/GenBank/DDBJ whole genome shotgun (WGS) entry which is preliminary data.</text>
</comment>
<organism evidence="1 2">
    <name type="scientific">[Clostridium] asparagiforme DSM 15981</name>
    <dbReference type="NCBI Taxonomy" id="518636"/>
    <lineage>
        <taxon>Bacteria</taxon>
        <taxon>Bacillati</taxon>
        <taxon>Bacillota</taxon>
        <taxon>Clostridia</taxon>
        <taxon>Lachnospirales</taxon>
        <taxon>Lachnospiraceae</taxon>
        <taxon>Enterocloster</taxon>
    </lineage>
</organism>
<dbReference type="HOGENOM" id="CLU_3181851_0_0_9"/>